<dbReference type="InterPro" id="IPR013083">
    <property type="entry name" value="Znf_RING/FYVE/PHD"/>
</dbReference>
<feature type="transmembrane region" description="Helical" evidence="10">
    <location>
        <begin position="225"/>
        <end position="253"/>
    </location>
</feature>
<sequence length="412" mass="46623">MAESRSRRGSASNNNGATARGRLAGLTPNVLSQAVDTLRTDPSLRSEVASLLREIAPQISQRPGQTAAVRAPLAGFTDGDIDHRTGEATTPYEEETVAVDMPEGTPRRDSQEPPESQEEAAGPPLRRWLGWMEKSVPFVVLLLVKILYAHRLGICILLGLFGTFIHTNATIKSQVALKERRSMKMLLWLVLFLTANIMLIYYVFEEEKLQNSLILMLPNFDWVDFWTLLWVVGMTDFVIKFMSMAVKCLIVLLPRGVMHFKRRGKYYMFVEQLSQYYRSLTPMPVWYKFLSDSDHSGGPVLAFLLTASYFVLKTLGLWSKAKQLRQAWLKVMRDTNYGEPASKDQVVAAGNVCAICQEDFKGPISLQCKHVFCEDCVLVWFDREKTCPMCRAEIADDPLWRDGATSAFVQLY</sequence>
<keyword evidence="7 10" id="KW-1133">Transmembrane helix</keyword>
<evidence type="ECO:0000256" key="5">
    <source>
        <dbReference type="ARBA" id="ARBA00022786"/>
    </source>
</evidence>
<evidence type="ECO:0000259" key="11">
    <source>
        <dbReference type="SMART" id="SM00184"/>
    </source>
</evidence>
<keyword evidence="5" id="KW-0833">Ubl conjugation pathway</keyword>
<dbReference type="PANTHER" id="PTHR15860:SF0">
    <property type="entry name" value="LP20373P"/>
    <property type="match status" value="1"/>
</dbReference>
<keyword evidence="13" id="KW-1185">Reference proteome</keyword>
<feature type="domain" description="RING-type" evidence="11">
    <location>
        <begin position="353"/>
        <end position="390"/>
    </location>
</feature>
<evidence type="ECO:0000256" key="10">
    <source>
        <dbReference type="SAM" id="Phobius"/>
    </source>
</evidence>
<keyword evidence="4" id="KW-0863">Zinc-finger</keyword>
<reference evidence="12" key="1">
    <citation type="submission" date="2022-01" db="EMBL/GenBank/DDBJ databases">
        <authorList>
            <person name="Braso-Vives M."/>
        </authorList>
    </citation>
    <scope>NUCLEOTIDE SEQUENCE</scope>
</reference>
<evidence type="ECO:0000256" key="3">
    <source>
        <dbReference type="ARBA" id="ARBA00022723"/>
    </source>
</evidence>
<dbReference type="Gene3D" id="3.30.40.10">
    <property type="entry name" value="Zinc/RING finger domain, C3HC4 (zinc finger)"/>
    <property type="match status" value="1"/>
</dbReference>
<proteinExistence type="predicted"/>
<evidence type="ECO:0000256" key="8">
    <source>
        <dbReference type="ARBA" id="ARBA00023136"/>
    </source>
</evidence>
<evidence type="ECO:0000256" key="2">
    <source>
        <dbReference type="ARBA" id="ARBA00022692"/>
    </source>
</evidence>
<dbReference type="PANTHER" id="PTHR15860">
    <property type="entry name" value="UNCHARACTERIZED RING FINGER-CONTAINING PROTEIN"/>
    <property type="match status" value="1"/>
</dbReference>
<feature type="region of interest" description="Disordered" evidence="9">
    <location>
        <begin position="1"/>
        <end position="27"/>
    </location>
</feature>
<evidence type="ECO:0000256" key="9">
    <source>
        <dbReference type="SAM" id="MobiDB-lite"/>
    </source>
</evidence>
<feature type="region of interest" description="Disordered" evidence="9">
    <location>
        <begin position="76"/>
        <end position="121"/>
    </location>
</feature>
<evidence type="ECO:0000313" key="12">
    <source>
        <dbReference type="EMBL" id="CAH1233843.1"/>
    </source>
</evidence>
<dbReference type="GO" id="GO:0016020">
    <property type="term" value="C:membrane"/>
    <property type="evidence" value="ECO:0007669"/>
    <property type="project" value="UniProtKB-SubCell"/>
</dbReference>
<dbReference type="InterPro" id="IPR017907">
    <property type="entry name" value="Znf_RING_CS"/>
</dbReference>
<feature type="transmembrane region" description="Helical" evidence="10">
    <location>
        <begin position="300"/>
        <end position="318"/>
    </location>
</feature>
<evidence type="ECO:0000256" key="7">
    <source>
        <dbReference type="ARBA" id="ARBA00022989"/>
    </source>
</evidence>
<dbReference type="PROSITE" id="PS00518">
    <property type="entry name" value="ZF_RING_1"/>
    <property type="match status" value="1"/>
</dbReference>
<protein>
    <submittedName>
        <fullName evidence="12">RNFT2 protein</fullName>
    </submittedName>
</protein>
<dbReference type="Proteomes" id="UP000838412">
    <property type="component" value="Chromosome 1"/>
</dbReference>
<evidence type="ECO:0000313" key="13">
    <source>
        <dbReference type="Proteomes" id="UP000838412"/>
    </source>
</evidence>
<dbReference type="InterPro" id="IPR001841">
    <property type="entry name" value="Znf_RING"/>
</dbReference>
<feature type="transmembrane region" description="Helical" evidence="10">
    <location>
        <begin position="136"/>
        <end position="165"/>
    </location>
</feature>
<keyword evidence="2 10" id="KW-0812">Transmembrane</keyword>
<keyword evidence="6" id="KW-0862">Zinc</keyword>
<dbReference type="GO" id="GO:0008270">
    <property type="term" value="F:zinc ion binding"/>
    <property type="evidence" value="ECO:0007669"/>
    <property type="project" value="UniProtKB-KW"/>
</dbReference>
<comment type="subcellular location">
    <subcellularLocation>
        <location evidence="1">Membrane</location>
        <topology evidence="1">Multi-pass membrane protein</topology>
    </subcellularLocation>
</comment>
<keyword evidence="8 10" id="KW-0472">Membrane</keyword>
<name>A0A8J9WEI0_BRALA</name>
<feature type="transmembrane region" description="Helical" evidence="10">
    <location>
        <begin position="185"/>
        <end position="204"/>
    </location>
</feature>
<dbReference type="GO" id="GO:0061630">
    <property type="term" value="F:ubiquitin protein ligase activity"/>
    <property type="evidence" value="ECO:0007669"/>
    <property type="project" value="InterPro"/>
</dbReference>
<accession>A0A8J9WEI0</accession>
<gene>
    <name evidence="12" type="primary">RNFT2</name>
    <name evidence="12" type="ORF">BLAG_LOCUS2469</name>
</gene>
<dbReference type="Pfam" id="PF13639">
    <property type="entry name" value="zf-RING_2"/>
    <property type="match status" value="1"/>
</dbReference>
<dbReference type="EMBL" id="OV696686">
    <property type="protein sequence ID" value="CAH1233843.1"/>
    <property type="molecule type" value="Genomic_DNA"/>
</dbReference>
<evidence type="ECO:0000256" key="6">
    <source>
        <dbReference type="ARBA" id="ARBA00022833"/>
    </source>
</evidence>
<evidence type="ECO:0000256" key="4">
    <source>
        <dbReference type="ARBA" id="ARBA00022771"/>
    </source>
</evidence>
<dbReference type="OrthoDB" id="9049620at2759"/>
<evidence type="ECO:0000256" key="1">
    <source>
        <dbReference type="ARBA" id="ARBA00004141"/>
    </source>
</evidence>
<dbReference type="InterPro" id="IPR044235">
    <property type="entry name" value="RNFT1/2"/>
</dbReference>
<dbReference type="AlphaFoldDB" id="A0A8J9WEI0"/>
<keyword evidence="3" id="KW-0479">Metal-binding</keyword>
<dbReference type="GO" id="GO:1904294">
    <property type="term" value="P:positive regulation of ERAD pathway"/>
    <property type="evidence" value="ECO:0007669"/>
    <property type="project" value="InterPro"/>
</dbReference>
<dbReference type="SMART" id="SM00184">
    <property type="entry name" value="RING"/>
    <property type="match status" value="1"/>
</dbReference>
<dbReference type="SUPFAM" id="SSF57850">
    <property type="entry name" value="RING/U-box"/>
    <property type="match status" value="1"/>
</dbReference>
<organism evidence="12 13">
    <name type="scientific">Branchiostoma lanceolatum</name>
    <name type="common">Common lancelet</name>
    <name type="synonym">Amphioxus lanceolatum</name>
    <dbReference type="NCBI Taxonomy" id="7740"/>
    <lineage>
        <taxon>Eukaryota</taxon>
        <taxon>Metazoa</taxon>
        <taxon>Chordata</taxon>
        <taxon>Cephalochordata</taxon>
        <taxon>Leptocardii</taxon>
        <taxon>Amphioxiformes</taxon>
        <taxon>Branchiostomatidae</taxon>
        <taxon>Branchiostoma</taxon>
    </lineage>
</organism>